<proteinExistence type="predicted"/>
<name>A0ABP0FZZ1_CLALP</name>
<accession>A0ABP0FZZ1</accession>
<protein>
    <submittedName>
        <fullName evidence="1">Uncharacterized protein</fullName>
    </submittedName>
</protein>
<keyword evidence="2" id="KW-1185">Reference proteome</keyword>
<dbReference type="EMBL" id="CAWYQH010000098">
    <property type="protein sequence ID" value="CAK8684805.1"/>
    <property type="molecule type" value="Genomic_DNA"/>
</dbReference>
<comment type="caution">
    <text evidence="1">The sequence shown here is derived from an EMBL/GenBank/DDBJ whole genome shotgun (WGS) entry which is preliminary data.</text>
</comment>
<gene>
    <name evidence="1" type="ORF">CVLEPA_LOCUS15919</name>
</gene>
<evidence type="ECO:0000313" key="2">
    <source>
        <dbReference type="Proteomes" id="UP001642483"/>
    </source>
</evidence>
<organism evidence="1 2">
    <name type="scientific">Clavelina lepadiformis</name>
    <name type="common">Light-bulb sea squirt</name>
    <name type="synonym">Ascidia lepadiformis</name>
    <dbReference type="NCBI Taxonomy" id="159417"/>
    <lineage>
        <taxon>Eukaryota</taxon>
        <taxon>Metazoa</taxon>
        <taxon>Chordata</taxon>
        <taxon>Tunicata</taxon>
        <taxon>Ascidiacea</taxon>
        <taxon>Aplousobranchia</taxon>
        <taxon>Clavelinidae</taxon>
        <taxon>Clavelina</taxon>
    </lineage>
</organism>
<dbReference type="Proteomes" id="UP001642483">
    <property type="component" value="Unassembled WGS sequence"/>
</dbReference>
<evidence type="ECO:0000313" key="1">
    <source>
        <dbReference type="EMBL" id="CAK8684805.1"/>
    </source>
</evidence>
<dbReference type="PROSITE" id="PS51257">
    <property type="entry name" value="PROKAR_LIPOPROTEIN"/>
    <property type="match status" value="1"/>
</dbReference>
<sequence length="76" mass="8534">MIRSTAMEHEAKILHWIPINTSSICSCRAAGTNRCLDFSHRTCLVAEAKSFAWSGWSGADIDSRDKKWLHQAQRSG</sequence>
<reference evidence="1 2" key="1">
    <citation type="submission" date="2024-02" db="EMBL/GenBank/DDBJ databases">
        <authorList>
            <person name="Daric V."/>
            <person name="Darras S."/>
        </authorList>
    </citation>
    <scope>NUCLEOTIDE SEQUENCE [LARGE SCALE GENOMIC DNA]</scope>
</reference>